<comment type="subcellular location">
    <subcellularLocation>
        <location evidence="1 6">Cytoplasm</location>
        <location evidence="1 6">Cytosol</location>
    </subcellularLocation>
</comment>
<keyword evidence="7" id="KW-0966">Cell projection</keyword>
<gene>
    <name evidence="7" type="primary">fliS</name>
    <name evidence="7" type="ORF">HRI96_08405</name>
</gene>
<dbReference type="PIRSF" id="PIRSF039090">
    <property type="entry name" value="Flis"/>
    <property type="match status" value="1"/>
</dbReference>
<dbReference type="InterPro" id="IPR003713">
    <property type="entry name" value="FliS"/>
</dbReference>
<evidence type="ECO:0000256" key="2">
    <source>
        <dbReference type="ARBA" id="ARBA00008787"/>
    </source>
</evidence>
<comment type="similarity">
    <text evidence="2 6">Belongs to the FliS family.</text>
</comment>
<evidence type="ECO:0000256" key="4">
    <source>
        <dbReference type="ARBA" id="ARBA00022795"/>
    </source>
</evidence>
<evidence type="ECO:0000313" key="7">
    <source>
        <dbReference type="EMBL" id="QTQ12214.1"/>
    </source>
</evidence>
<dbReference type="Proteomes" id="UP000671995">
    <property type="component" value="Chromosome"/>
</dbReference>
<name>A0A975F0F9_9SPIR</name>
<keyword evidence="4 6" id="KW-1005">Bacterial flagellum biogenesis</keyword>
<evidence type="ECO:0000256" key="3">
    <source>
        <dbReference type="ARBA" id="ARBA00022490"/>
    </source>
</evidence>
<protein>
    <recommendedName>
        <fullName evidence="6">Flagellar secretion chaperone FliS</fullName>
    </recommendedName>
</protein>
<dbReference type="PANTHER" id="PTHR34773:SF1">
    <property type="entry name" value="FLAGELLAR SECRETION CHAPERONE FLIS"/>
    <property type="match status" value="1"/>
</dbReference>
<dbReference type="Gene3D" id="1.20.120.340">
    <property type="entry name" value="Flagellar protein FliS"/>
    <property type="match status" value="1"/>
</dbReference>
<dbReference type="RefSeq" id="WP_210116928.1">
    <property type="nucleotide sequence ID" value="NZ_CP054257.1"/>
</dbReference>
<dbReference type="GO" id="GO:0044780">
    <property type="term" value="P:bacterial-type flagellum assembly"/>
    <property type="evidence" value="ECO:0007669"/>
    <property type="project" value="InterPro"/>
</dbReference>
<keyword evidence="7" id="KW-0282">Flagellum</keyword>
<dbReference type="Pfam" id="PF02561">
    <property type="entry name" value="FliS"/>
    <property type="match status" value="1"/>
</dbReference>
<evidence type="ECO:0000313" key="8">
    <source>
        <dbReference type="Proteomes" id="UP000671995"/>
    </source>
</evidence>
<reference evidence="7" key="2">
    <citation type="journal article" date="2021" name="Microbiol. Resour. Announc.">
        <title>Complete Genome Sequences of Three Human Oral Treponema parvum Isolates.</title>
        <authorList>
            <person name="Zeng H."/>
            <person name="Watt R.M."/>
        </authorList>
    </citation>
    <scope>NUCLEOTIDE SEQUENCE</scope>
    <source>
        <strain evidence="7">ATCC 700773</strain>
    </source>
</reference>
<dbReference type="EMBL" id="CP054257">
    <property type="protein sequence ID" value="QTQ12214.1"/>
    <property type="molecule type" value="Genomic_DNA"/>
</dbReference>
<dbReference type="PANTHER" id="PTHR34773">
    <property type="entry name" value="FLAGELLAR SECRETION CHAPERONE FLIS"/>
    <property type="match status" value="1"/>
</dbReference>
<reference evidence="7" key="1">
    <citation type="submission" date="2020-05" db="EMBL/GenBank/DDBJ databases">
        <authorList>
            <person name="Zeng H."/>
            <person name="Chan Y.K."/>
            <person name="Watt R.M."/>
        </authorList>
    </citation>
    <scope>NUCLEOTIDE SEQUENCE</scope>
    <source>
        <strain evidence="7">ATCC 700773</strain>
    </source>
</reference>
<dbReference type="GO" id="GO:0071973">
    <property type="term" value="P:bacterial-type flagellum-dependent cell motility"/>
    <property type="evidence" value="ECO:0007669"/>
    <property type="project" value="TreeGrafter"/>
</dbReference>
<proteinExistence type="inferred from homology"/>
<accession>A0A975F0F9</accession>
<dbReference type="CDD" id="cd16098">
    <property type="entry name" value="FliS"/>
    <property type="match status" value="1"/>
</dbReference>
<keyword evidence="3 6" id="KW-0963">Cytoplasm</keyword>
<evidence type="ECO:0000256" key="6">
    <source>
        <dbReference type="PIRNR" id="PIRNR039090"/>
    </source>
</evidence>
<evidence type="ECO:0000256" key="1">
    <source>
        <dbReference type="ARBA" id="ARBA00004514"/>
    </source>
</evidence>
<dbReference type="SUPFAM" id="SSF101116">
    <property type="entry name" value="Flagellar export chaperone FliS"/>
    <property type="match status" value="1"/>
</dbReference>
<dbReference type="GO" id="GO:0005829">
    <property type="term" value="C:cytosol"/>
    <property type="evidence" value="ECO:0007669"/>
    <property type="project" value="UniProtKB-SubCell"/>
</dbReference>
<dbReference type="AlphaFoldDB" id="A0A975F0F9"/>
<keyword evidence="7" id="KW-0969">Cilium</keyword>
<dbReference type="NCBIfam" id="TIGR00208">
    <property type="entry name" value="fliS"/>
    <property type="match status" value="1"/>
</dbReference>
<dbReference type="InterPro" id="IPR036584">
    <property type="entry name" value="FliS_sf"/>
</dbReference>
<organism evidence="7 8">
    <name type="scientific">Treponema parvum</name>
    <dbReference type="NCBI Taxonomy" id="138851"/>
    <lineage>
        <taxon>Bacteria</taxon>
        <taxon>Pseudomonadati</taxon>
        <taxon>Spirochaetota</taxon>
        <taxon>Spirochaetia</taxon>
        <taxon>Spirochaetales</taxon>
        <taxon>Treponemataceae</taxon>
        <taxon>Treponema</taxon>
    </lineage>
</organism>
<evidence type="ECO:0000256" key="5">
    <source>
        <dbReference type="ARBA" id="ARBA00023186"/>
    </source>
</evidence>
<sequence>MGYPQAYSAYRETSVKTASQGKLVVLLYEEAVRQLSQALGHFNSGGKINASKIEKFSANISKTREIITELQVSLDMSKGGQIAQSLMSLYVYFNNELLDANISHDKKKIEFVANMMKELLESWRTAANSTANAPAAVIPAALNIEG</sequence>
<keyword evidence="5" id="KW-0143">Chaperone</keyword>